<proteinExistence type="predicted"/>
<dbReference type="Proteomes" id="UP000712600">
    <property type="component" value="Unassembled WGS sequence"/>
</dbReference>
<comment type="caution">
    <text evidence="2">The sequence shown here is derived from an EMBL/GenBank/DDBJ whole genome shotgun (WGS) entry which is preliminary data.</text>
</comment>
<organism evidence="2 3">
    <name type="scientific">Brassica cretica</name>
    <name type="common">Mustard</name>
    <dbReference type="NCBI Taxonomy" id="69181"/>
    <lineage>
        <taxon>Eukaryota</taxon>
        <taxon>Viridiplantae</taxon>
        <taxon>Streptophyta</taxon>
        <taxon>Embryophyta</taxon>
        <taxon>Tracheophyta</taxon>
        <taxon>Spermatophyta</taxon>
        <taxon>Magnoliopsida</taxon>
        <taxon>eudicotyledons</taxon>
        <taxon>Gunneridae</taxon>
        <taxon>Pentapetalae</taxon>
        <taxon>rosids</taxon>
        <taxon>malvids</taxon>
        <taxon>Brassicales</taxon>
        <taxon>Brassicaceae</taxon>
        <taxon>Brassiceae</taxon>
        <taxon>Brassica</taxon>
    </lineage>
</organism>
<reference evidence="2" key="1">
    <citation type="submission" date="2019-12" db="EMBL/GenBank/DDBJ databases">
        <title>Genome sequencing and annotation of Brassica cretica.</title>
        <authorList>
            <person name="Studholme D.J."/>
            <person name="Sarris P."/>
        </authorList>
    </citation>
    <scope>NUCLEOTIDE SEQUENCE</scope>
    <source>
        <strain evidence="2">PFS-109/04</strain>
        <tissue evidence="2">Leaf</tissue>
    </source>
</reference>
<feature type="compositionally biased region" description="Pro residues" evidence="1">
    <location>
        <begin position="150"/>
        <end position="164"/>
    </location>
</feature>
<protein>
    <submittedName>
        <fullName evidence="2">Uncharacterized protein</fullName>
    </submittedName>
</protein>
<accession>A0A8S9N6G0</accession>
<evidence type="ECO:0000313" key="3">
    <source>
        <dbReference type="Proteomes" id="UP000712600"/>
    </source>
</evidence>
<sequence length="382" mass="43230">MRILQAGGFSCEGEISKRLHKPAIRARIVPLRPESKKASQGDHQVAIRSFTRLRRAIRSGNRRFHPSLQPSPISRRGNRRRGSLRHDADGSYPTGRGNEKAKIRGNLRVAISVNLLHLRKQDLQNQKGIGASDSGPTDSKGPRTLSRISPFPPALRPVPKPVPPQGTSELQAQPIRFRPEWNPGSRDYWSDVLSKGSLLRMSNSGIEFLQTLGRTQASGSPLEGTPVPRCGVFRVRSQDRPPSSGKWKTFDKENLPYFRIWKSLTYSNRLRPALGRLYKGNRNPKAKDRHFKTWRLGLDDRIGVDRRQTSTSIDGLQPEPIDKLSRGLIDDTYRVGRIVHAMRIMTHEELAARHPHPPSPFHVNIDRQIELAIDRQQETTTD</sequence>
<dbReference type="AlphaFoldDB" id="A0A8S9N6G0"/>
<gene>
    <name evidence="2" type="ORF">F2Q69_00042908</name>
</gene>
<feature type="region of interest" description="Disordered" evidence="1">
    <location>
        <begin position="57"/>
        <end position="103"/>
    </location>
</feature>
<evidence type="ECO:0000256" key="1">
    <source>
        <dbReference type="SAM" id="MobiDB-lite"/>
    </source>
</evidence>
<name>A0A8S9N6G0_BRACR</name>
<evidence type="ECO:0000313" key="2">
    <source>
        <dbReference type="EMBL" id="KAF3500544.1"/>
    </source>
</evidence>
<dbReference type="EMBL" id="QGKX02001621">
    <property type="protein sequence ID" value="KAF3500544.1"/>
    <property type="molecule type" value="Genomic_DNA"/>
</dbReference>
<feature type="region of interest" description="Disordered" evidence="1">
    <location>
        <begin position="124"/>
        <end position="173"/>
    </location>
</feature>